<gene>
    <name evidence="1" type="ORF">GSI_11284</name>
</gene>
<evidence type="ECO:0000313" key="1">
    <source>
        <dbReference type="EMBL" id="PIL26659.1"/>
    </source>
</evidence>
<comment type="caution">
    <text evidence="1">The sequence shown here is derived from an EMBL/GenBank/DDBJ whole genome shotgun (WGS) entry which is preliminary data.</text>
</comment>
<protein>
    <submittedName>
        <fullName evidence="1">Uncharacterized protein</fullName>
    </submittedName>
</protein>
<sequence length="258" mass="28010">MIVGLASAEVDDGLLKLRRFVGELEEFHRAKTEDLKIAETIRIDGAIDGTIRGAMADPGAAIDDVPGTEVLDDDEEKVSGMVSGQAEGTSKDDTHGLGSRCWAVRMKDGQEVMREFMELATGVKVTTDIDGEFARVCNILEVDKATSSTEQKGFHVRYQTWKTGRTVRQAMQDSKESLSAVLAAGNEAGRAAYRAYTDESGGGMKELEAADADLSARFAELRVNVHLQTIANMNLTECLKDESLWDGEGDGDDELGRE</sequence>
<dbReference type="Proteomes" id="UP000230002">
    <property type="component" value="Unassembled WGS sequence"/>
</dbReference>
<name>A0A2G8RYQ5_9APHY</name>
<organism evidence="1 2">
    <name type="scientific">Ganoderma sinense ZZ0214-1</name>
    <dbReference type="NCBI Taxonomy" id="1077348"/>
    <lineage>
        <taxon>Eukaryota</taxon>
        <taxon>Fungi</taxon>
        <taxon>Dikarya</taxon>
        <taxon>Basidiomycota</taxon>
        <taxon>Agaricomycotina</taxon>
        <taxon>Agaricomycetes</taxon>
        <taxon>Polyporales</taxon>
        <taxon>Polyporaceae</taxon>
        <taxon>Ganoderma</taxon>
    </lineage>
</organism>
<accession>A0A2G8RYQ5</accession>
<keyword evidence="2" id="KW-1185">Reference proteome</keyword>
<reference evidence="1 2" key="1">
    <citation type="journal article" date="2015" name="Sci. Rep.">
        <title>Chromosome-level genome map provides insights into diverse defense mechanisms in the medicinal fungus Ganoderma sinense.</title>
        <authorList>
            <person name="Zhu Y."/>
            <person name="Xu J."/>
            <person name="Sun C."/>
            <person name="Zhou S."/>
            <person name="Xu H."/>
            <person name="Nelson D.R."/>
            <person name="Qian J."/>
            <person name="Song J."/>
            <person name="Luo H."/>
            <person name="Xiang L."/>
            <person name="Li Y."/>
            <person name="Xu Z."/>
            <person name="Ji A."/>
            <person name="Wang L."/>
            <person name="Lu S."/>
            <person name="Hayward A."/>
            <person name="Sun W."/>
            <person name="Li X."/>
            <person name="Schwartz D.C."/>
            <person name="Wang Y."/>
            <person name="Chen S."/>
        </authorList>
    </citation>
    <scope>NUCLEOTIDE SEQUENCE [LARGE SCALE GENOMIC DNA]</scope>
    <source>
        <strain evidence="1 2">ZZ0214-1</strain>
    </source>
</reference>
<dbReference type="EMBL" id="AYKW01000042">
    <property type="protein sequence ID" value="PIL26659.1"/>
    <property type="molecule type" value="Genomic_DNA"/>
</dbReference>
<evidence type="ECO:0000313" key="2">
    <source>
        <dbReference type="Proteomes" id="UP000230002"/>
    </source>
</evidence>
<dbReference type="AlphaFoldDB" id="A0A2G8RYQ5"/>
<proteinExistence type="predicted"/>